<dbReference type="InterPro" id="IPR010998">
    <property type="entry name" value="Integrase_recombinase_N"/>
</dbReference>
<evidence type="ECO:0000256" key="5">
    <source>
        <dbReference type="PROSITE-ProRule" id="PRU01248"/>
    </source>
</evidence>
<gene>
    <name evidence="8" type="ORF">A0Y42_06560</name>
</gene>
<sequence length="376" mass="44323">MKNLVKIKEYKGIYFIDKDKKLEDIKEISLVELQRRLTIPYELAIRYYEGKKSSYEIFPILNNTQTLKKNCELIALQRINGKFAKKFKIKEPKLNEVFEEWISMRKNTISKKHYEVTIFSYNAHIKDIIGNIKIKQVKLKDMQNIVNKMIDQGKSPRTTKTIKDILSPVFEFAIKNDYIEKNIAREIEIQKFDNKRYFTIDDEDRNALYKAIINYENLMIRAMFIFLLHGRRKSEVLTLKWGNIDFANKIYFLPSSQNKSRKNLQFPLSSLQIEALKSIGVKNKGYIFIKEDGNPYKDIRWHWDKINQKLKTPIRLHDLRHLIGYIGINMGISLEAIGETLGHSSIGVTKRYANIKNETINNTLNAIFSNFKTEKH</sequence>
<evidence type="ECO:0000313" key="8">
    <source>
        <dbReference type="EMBL" id="EAK9940477.1"/>
    </source>
</evidence>
<dbReference type="CDD" id="cd00796">
    <property type="entry name" value="INT_Rci_Hp1_C"/>
    <property type="match status" value="1"/>
</dbReference>
<evidence type="ECO:0000256" key="1">
    <source>
        <dbReference type="ARBA" id="ARBA00008857"/>
    </source>
</evidence>
<name>A0A5L8LPS0_CAMLA</name>
<dbReference type="PROSITE" id="PS51898">
    <property type="entry name" value="TYR_RECOMBINASE"/>
    <property type="match status" value="1"/>
</dbReference>
<accession>A0A5L8LPS0</accession>
<dbReference type="Gene3D" id="1.10.150.130">
    <property type="match status" value="1"/>
</dbReference>
<dbReference type="SUPFAM" id="SSF56349">
    <property type="entry name" value="DNA breaking-rejoining enzymes"/>
    <property type="match status" value="1"/>
</dbReference>
<evidence type="ECO:0000256" key="2">
    <source>
        <dbReference type="ARBA" id="ARBA00022908"/>
    </source>
</evidence>
<dbReference type="PROSITE" id="PS51900">
    <property type="entry name" value="CB"/>
    <property type="match status" value="1"/>
</dbReference>
<comment type="similarity">
    <text evidence="1">Belongs to the 'phage' integrase family.</text>
</comment>
<feature type="domain" description="Core-binding (CB)" evidence="7">
    <location>
        <begin position="92"/>
        <end position="174"/>
    </location>
</feature>
<evidence type="ECO:0000259" key="6">
    <source>
        <dbReference type="PROSITE" id="PS51898"/>
    </source>
</evidence>
<dbReference type="Pfam" id="PF22022">
    <property type="entry name" value="Phage_int_M"/>
    <property type="match status" value="1"/>
</dbReference>
<dbReference type="InterPro" id="IPR044068">
    <property type="entry name" value="CB"/>
</dbReference>
<dbReference type="InterPro" id="IPR050808">
    <property type="entry name" value="Phage_Integrase"/>
</dbReference>
<proteinExistence type="inferred from homology"/>
<dbReference type="EMBL" id="AACKMK010000009">
    <property type="protein sequence ID" value="EAK9940477.1"/>
    <property type="molecule type" value="Genomic_DNA"/>
</dbReference>
<reference evidence="8" key="1">
    <citation type="submission" date="2018-05" db="EMBL/GenBank/DDBJ databases">
        <authorList>
            <consortium name="PulseNet: The National Subtyping Network for Foodborne Disease Surveillance"/>
            <person name="Tarr C.L."/>
            <person name="Trees E."/>
            <person name="Katz L.S."/>
            <person name="Carleton-Romer H.A."/>
            <person name="Stroika S."/>
            <person name="Kucerova Z."/>
            <person name="Roache K.F."/>
            <person name="Sabol A.L."/>
            <person name="Besser J."/>
            <person name="Gerner-Smidt P."/>
        </authorList>
    </citation>
    <scope>NUCLEOTIDE SEQUENCE</scope>
    <source>
        <strain evidence="8">2008D-7097</strain>
    </source>
</reference>
<dbReference type="GO" id="GO:0015074">
    <property type="term" value="P:DNA integration"/>
    <property type="evidence" value="ECO:0007669"/>
    <property type="project" value="UniProtKB-KW"/>
</dbReference>
<feature type="domain" description="Tyr recombinase" evidence="6">
    <location>
        <begin position="193"/>
        <end position="365"/>
    </location>
</feature>
<protein>
    <submittedName>
        <fullName evidence="8">Site-specific integrase</fullName>
    </submittedName>
</protein>
<dbReference type="Pfam" id="PF00589">
    <property type="entry name" value="Phage_integrase"/>
    <property type="match status" value="1"/>
</dbReference>
<evidence type="ECO:0000259" key="7">
    <source>
        <dbReference type="PROSITE" id="PS51900"/>
    </source>
</evidence>
<organism evidence="8">
    <name type="scientific">Campylobacter lari</name>
    <dbReference type="NCBI Taxonomy" id="201"/>
    <lineage>
        <taxon>Bacteria</taxon>
        <taxon>Pseudomonadati</taxon>
        <taxon>Campylobacterota</taxon>
        <taxon>Epsilonproteobacteria</taxon>
        <taxon>Campylobacterales</taxon>
        <taxon>Campylobacteraceae</taxon>
        <taxon>Campylobacter</taxon>
    </lineage>
</organism>
<dbReference type="InterPro" id="IPR053876">
    <property type="entry name" value="Phage_int_M"/>
</dbReference>
<dbReference type="PANTHER" id="PTHR30629:SF2">
    <property type="entry name" value="PROPHAGE INTEGRASE INTS-RELATED"/>
    <property type="match status" value="1"/>
</dbReference>
<dbReference type="GO" id="GO:0003677">
    <property type="term" value="F:DNA binding"/>
    <property type="evidence" value="ECO:0007669"/>
    <property type="project" value="UniProtKB-UniRule"/>
</dbReference>
<dbReference type="PANTHER" id="PTHR30629">
    <property type="entry name" value="PROPHAGE INTEGRASE"/>
    <property type="match status" value="1"/>
</dbReference>
<keyword evidence="3 5" id="KW-0238">DNA-binding</keyword>
<comment type="caution">
    <text evidence="8">The sequence shown here is derived from an EMBL/GenBank/DDBJ whole genome shotgun (WGS) entry which is preliminary data.</text>
</comment>
<dbReference type="GO" id="GO:0006310">
    <property type="term" value="P:DNA recombination"/>
    <property type="evidence" value="ECO:0007669"/>
    <property type="project" value="UniProtKB-KW"/>
</dbReference>
<evidence type="ECO:0000256" key="3">
    <source>
        <dbReference type="ARBA" id="ARBA00023125"/>
    </source>
</evidence>
<dbReference type="InterPro" id="IPR011010">
    <property type="entry name" value="DNA_brk_join_enz"/>
</dbReference>
<dbReference type="AlphaFoldDB" id="A0A5L8LPS0"/>
<dbReference type="InterPro" id="IPR013762">
    <property type="entry name" value="Integrase-like_cat_sf"/>
</dbReference>
<dbReference type="Gene3D" id="1.10.443.10">
    <property type="entry name" value="Intergrase catalytic core"/>
    <property type="match status" value="1"/>
</dbReference>
<keyword evidence="4" id="KW-0233">DNA recombination</keyword>
<keyword evidence="2" id="KW-0229">DNA integration</keyword>
<dbReference type="InterPro" id="IPR002104">
    <property type="entry name" value="Integrase_catalytic"/>
</dbReference>
<evidence type="ECO:0000256" key="4">
    <source>
        <dbReference type="ARBA" id="ARBA00023172"/>
    </source>
</evidence>